<dbReference type="PANTHER" id="PTHR24177">
    <property type="entry name" value="CASKIN"/>
    <property type="match status" value="1"/>
</dbReference>
<dbReference type="InterPro" id="IPR026961">
    <property type="entry name" value="PGG_dom"/>
</dbReference>
<name>A0AAD5DDT4_AMBAR</name>
<dbReference type="PANTHER" id="PTHR24177:SF475">
    <property type="entry name" value="ANKYRIN REPEAT-CONTAINING DOMAIN, PGG DOMAIN PROTEIN-RELATED"/>
    <property type="match status" value="1"/>
</dbReference>
<evidence type="ECO:0000256" key="2">
    <source>
        <dbReference type="SAM" id="MobiDB-lite"/>
    </source>
</evidence>
<keyword evidence="3" id="KW-0472">Membrane</keyword>
<feature type="compositionally biased region" description="Polar residues" evidence="2">
    <location>
        <begin position="18"/>
        <end position="28"/>
    </location>
</feature>
<feature type="compositionally biased region" description="Basic and acidic residues" evidence="2">
    <location>
        <begin position="212"/>
        <end position="225"/>
    </location>
</feature>
<feature type="non-terminal residue" evidence="5">
    <location>
        <position position="765"/>
    </location>
</feature>
<dbReference type="SMART" id="SM00248">
    <property type="entry name" value="ANK"/>
    <property type="match status" value="2"/>
</dbReference>
<feature type="repeat" description="ANK" evidence="1">
    <location>
        <begin position="145"/>
        <end position="172"/>
    </location>
</feature>
<feature type="transmembrane region" description="Helical" evidence="3">
    <location>
        <begin position="635"/>
        <end position="663"/>
    </location>
</feature>
<proteinExistence type="predicted"/>
<reference evidence="5" key="1">
    <citation type="submission" date="2022-06" db="EMBL/GenBank/DDBJ databases">
        <title>Uncovering the hologenomic basis of an extraordinary plant invasion.</title>
        <authorList>
            <person name="Bieker V.C."/>
            <person name="Martin M.D."/>
            <person name="Gilbert T."/>
            <person name="Hodgins K."/>
            <person name="Battlay P."/>
            <person name="Petersen B."/>
            <person name="Wilson J."/>
        </authorList>
    </citation>
    <scope>NUCLEOTIDE SEQUENCE</scope>
    <source>
        <strain evidence="5">AA19_3_7</strain>
        <tissue evidence="5">Leaf</tissue>
    </source>
</reference>
<evidence type="ECO:0000313" key="5">
    <source>
        <dbReference type="EMBL" id="KAI7755960.1"/>
    </source>
</evidence>
<evidence type="ECO:0000256" key="3">
    <source>
        <dbReference type="SAM" id="Phobius"/>
    </source>
</evidence>
<dbReference type="SUPFAM" id="SSF48403">
    <property type="entry name" value="Ankyrin repeat"/>
    <property type="match status" value="1"/>
</dbReference>
<dbReference type="PROSITE" id="PS50297">
    <property type="entry name" value="ANK_REP_REGION"/>
    <property type="match status" value="1"/>
</dbReference>
<protein>
    <recommendedName>
        <fullName evidence="4">PGG domain-containing protein</fullName>
    </recommendedName>
</protein>
<evidence type="ECO:0000313" key="6">
    <source>
        <dbReference type="Proteomes" id="UP001206925"/>
    </source>
</evidence>
<feature type="domain" description="PGG" evidence="4">
    <location>
        <begin position="587"/>
        <end position="699"/>
    </location>
</feature>
<dbReference type="Gene3D" id="1.25.40.20">
    <property type="entry name" value="Ankyrin repeat-containing domain"/>
    <property type="match status" value="1"/>
</dbReference>
<dbReference type="InterPro" id="IPR002110">
    <property type="entry name" value="Ankyrin_rpt"/>
</dbReference>
<gene>
    <name evidence="5" type="ORF">M8C21_033581</name>
</gene>
<feature type="compositionally biased region" description="Basic and acidic residues" evidence="2">
    <location>
        <begin position="51"/>
        <end position="67"/>
    </location>
</feature>
<feature type="compositionally biased region" description="Basic and acidic residues" evidence="2">
    <location>
        <begin position="231"/>
        <end position="249"/>
    </location>
</feature>
<dbReference type="EMBL" id="JAMZMK010000675">
    <property type="protein sequence ID" value="KAI7755960.1"/>
    <property type="molecule type" value="Genomic_DNA"/>
</dbReference>
<keyword evidence="6" id="KW-1185">Reference proteome</keyword>
<evidence type="ECO:0000259" key="4">
    <source>
        <dbReference type="Pfam" id="PF13962"/>
    </source>
</evidence>
<keyword evidence="3" id="KW-1133">Transmembrane helix</keyword>
<organism evidence="5 6">
    <name type="scientific">Ambrosia artemisiifolia</name>
    <name type="common">Common ragweed</name>
    <dbReference type="NCBI Taxonomy" id="4212"/>
    <lineage>
        <taxon>Eukaryota</taxon>
        <taxon>Viridiplantae</taxon>
        <taxon>Streptophyta</taxon>
        <taxon>Embryophyta</taxon>
        <taxon>Tracheophyta</taxon>
        <taxon>Spermatophyta</taxon>
        <taxon>Magnoliopsida</taxon>
        <taxon>eudicotyledons</taxon>
        <taxon>Gunneridae</taxon>
        <taxon>Pentapetalae</taxon>
        <taxon>asterids</taxon>
        <taxon>campanulids</taxon>
        <taxon>Asterales</taxon>
        <taxon>Asteraceae</taxon>
        <taxon>Asteroideae</taxon>
        <taxon>Heliantheae alliance</taxon>
        <taxon>Heliantheae</taxon>
        <taxon>Ambrosia</taxon>
    </lineage>
</organism>
<sequence length="765" mass="84664">MGYIGDTTANDSDPMPMVSSTESRQNTDSSSSVNEGSSVQRSSSQNSPPIEVDKKSERKAENGKTETKSSLPKEIANDLKEAIANEYWDTVSLLLSWHRNAIKEQINDGNTALHIAVGIGLNDVIRSVLSYTAGNLDLTGIINNDGSTLLHIAAIVGNTDAAELLVRKDPNLLHTFDKNKKKPFDKAYENMQLHTIAYLLEAIEKEEKKKKDAEEQEKKKAARVEGKKKKDKGERKDKGASDEDKDKTLESVLGGHGKSKEAAADDRKGKEEPDDDRTGKEGPDDDDDEKQNEEPDVDGKGDEEPDVDGKGQEEPDGDGKGKEAFKVSDHLPHVEIGANVLVNAISAKEYEVALDLVTKNSEYAASNDEVLMAIARTFPSELGYVETLFYPIPAAMVAMRVGASPIRNIEKKKEDYEVAKKVLNLVCDKIKGIKEKGACDYEYFYRGPILEAACQNAYDVVVEILKKWPEAIMCKDENGYDIIQLATIHRSEKVYNLIYDPHFPKSDYRTKKDSSGNNMLHLVGRLAPSNKLKLSTGAALQLQSELQWREEVKKLVFPSFATKENIFKDTPDMVFTKEHENLVKEGEKWIKTVAESCSIAAALITTIVFAAAITVPGGSGQEGVPVFMKEVAFTIFAIADAISLFSSATALLVFISILTARFAEQDFVKRLPRRLIIGLCTLLLSTTAMMVAFGATLFLVFCHDKLWMLAPLCSLAFLPIAIFFILQFPLIIDLFRSTYISKFGKSSKINLNDIPFFFSKGVVRN</sequence>
<dbReference type="GO" id="GO:0016020">
    <property type="term" value="C:membrane"/>
    <property type="evidence" value="ECO:0007669"/>
    <property type="project" value="TreeGrafter"/>
</dbReference>
<feature type="region of interest" description="Disordered" evidence="2">
    <location>
        <begin position="212"/>
        <end position="324"/>
    </location>
</feature>
<comment type="caution">
    <text evidence="5">The sequence shown here is derived from an EMBL/GenBank/DDBJ whole genome shotgun (WGS) entry which is preliminary data.</text>
</comment>
<feature type="compositionally biased region" description="Low complexity" evidence="2">
    <location>
        <begin position="29"/>
        <end position="47"/>
    </location>
</feature>
<accession>A0AAD5DDT4</accession>
<dbReference type="AlphaFoldDB" id="A0AAD5DDT4"/>
<feature type="compositionally biased region" description="Acidic residues" evidence="2">
    <location>
        <begin position="283"/>
        <end position="296"/>
    </location>
</feature>
<evidence type="ECO:0000256" key="1">
    <source>
        <dbReference type="PROSITE-ProRule" id="PRU00023"/>
    </source>
</evidence>
<dbReference type="InterPro" id="IPR036770">
    <property type="entry name" value="Ankyrin_rpt-contain_sf"/>
</dbReference>
<feature type="transmembrane region" description="Helical" evidence="3">
    <location>
        <begin position="675"/>
        <end position="701"/>
    </location>
</feature>
<dbReference type="Proteomes" id="UP001206925">
    <property type="component" value="Unassembled WGS sequence"/>
</dbReference>
<feature type="transmembrane region" description="Helical" evidence="3">
    <location>
        <begin position="707"/>
        <end position="732"/>
    </location>
</feature>
<keyword evidence="3" id="KW-0812">Transmembrane</keyword>
<keyword evidence="1" id="KW-0040">ANK repeat</keyword>
<feature type="compositionally biased region" description="Basic and acidic residues" evidence="2">
    <location>
        <begin position="297"/>
        <end position="324"/>
    </location>
</feature>
<dbReference type="Pfam" id="PF12796">
    <property type="entry name" value="Ank_2"/>
    <property type="match status" value="1"/>
</dbReference>
<feature type="compositionally biased region" description="Basic and acidic residues" evidence="2">
    <location>
        <begin position="258"/>
        <end position="282"/>
    </location>
</feature>
<dbReference type="Pfam" id="PF13962">
    <property type="entry name" value="PGG"/>
    <property type="match status" value="1"/>
</dbReference>
<feature type="transmembrane region" description="Helical" evidence="3">
    <location>
        <begin position="382"/>
        <end position="403"/>
    </location>
</feature>
<feature type="region of interest" description="Disordered" evidence="2">
    <location>
        <begin position="1"/>
        <end position="72"/>
    </location>
</feature>
<dbReference type="PROSITE" id="PS50088">
    <property type="entry name" value="ANK_REPEAT"/>
    <property type="match status" value="1"/>
</dbReference>
<feature type="transmembrane region" description="Helical" evidence="3">
    <location>
        <begin position="593"/>
        <end position="615"/>
    </location>
</feature>